<dbReference type="Proteomes" id="UP000830326">
    <property type="component" value="Chromosome"/>
</dbReference>
<feature type="domain" description="Aminoglycoside phosphotransferase" evidence="1">
    <location>
        <begin position="27"/>
        <end position="244"/>
    </location>
</feature>
<keyword evidence="3" id="KW-1185">Reference proteome</keyword>
<evidence type="ECO:0000313" key="2">
    <source>
        <dbReference type="EMBL" id="UOR13750.1"/>
    </source>
</evidence>
<dbReference type="Gene3D" id="3.30.200.20">
    <property type="entry name" value="Phosphorylase Kinase, domain 1"/>
    <property type="match status" value="1"/>
</dbReference>
<organism evidence="2 3">
    <name type="scientific">Halobacillus amylolyticus</name>
    <dbReference type="NCBI Taxonomy" id="2932259"/>
    <lineage>
        <taxon>Bacteria</taxon>
        <taxon>Bacillati</taxon>
        <taxon>Bacillota</taxon>
        <taxon>Bacilli</taxon>
        <taxon>Bacillales</taxon>
        <taxon>Bacillaceae</taxon>
        <taxon>Halobacillus</taxon>
    </lineage>
</organism>
<dbReference type="InterPro" id="IPR011009">
    <property type="entry name" value="Kinase-like_dom_sf"/>
</dbReference>
<evidence type="ECO:0000259" key="1">
    <source>
        <dbReference type="Pfam" id="PF01636"/>
    </source>
</evidence>
<dbReference type="PANTHER" id="PTHR21310">
    <property type="entry name" value="AMINOGLYCOSIDE PHOSPHOTRANSFERASE-RELATED-RELATED"/>
    <property type="match status" value="1"/>
</dbReference>
<dbReference type="SUPFAM" id="SSF56112">
    <property type="entry name" value="Protein kinase-like (PK-like)"/>
    <property type="match status" value="1"/>
</dbReference>
<name>A0ABY4HFQ0_9BACI</name>
<dbReference type="PANTHER" id="PTHR21310:SF42">
    <property type="entry name" value="BIFUNCTIONAL AAC_APH"/>
    <property type="match status" value="1"/>
</dbReference>
<dbReference type="InterPro" id="IPR002575">
    <property type="entry name" value="Aminoglycoside_PTrfase"/>
</dbReference>
<evidence type="ECO:0000313" key="3">
    <source>
        <dbReference type="Proteomes" id="UP000830326"/>
    </source>
</evidence>
<reference evidence="2" key="1">
    <citation type="submission" date="2022-04" db="EMBL/GenBank/DDBJ databases">
        <title>Halobacillus sp. isolated from saltern.</title>
        <authorList>
            <person name="Won M."/>
            <person name="Lee C.-M."/>
            <person name="Woen H.-Y."/>
            <person name="Kwon S.-W."/>
        </authorList>
    </citation>
    <scope>NUCLEOTIDE SEQUENCE</scope>
    <source>
        <strain evidence="2">SSHM10-5</strain>
    </source>
</reference>
<sequence>MKKEKFYVDRIKQCYPNLHIYSAEMNDSGQNNDVLIANDSLVFRFAKYKEGIDHLKLEIEILNGIYEYVSLPIPRPIYKDFASKEPGRSFMGYERIDGQPFWRNLISTSKNAGHLQGIANQLAQFLNELHSIPVKKVVPTLEKETINPYNEISDLYVDFKIKLFPYMRDEAKRKTSERFEAYLSDGSHFNFTPCLIHGDFGASNILYSSDQNKITGVIDFGGSYLGDPAYDFAGILSSYGEEFLNMLTSHYPGIDHILKRMKFYKSTFALQEALFGIENNDVGAFNNGIREYR</sequence>
<proteinExistence type="predicted"/>
<dbReference type="EMBL" id="CP095075">
    <property type="protein sequence ID" value="UOR13750.1"/>
    <property type="molecule type" value="Genomic_DNA"/>
</dbReference>
<gene>
    <name evidence="2" type="ORF">MUO15_10065</name>
</gene>
<dbReference type="Gene3D" id="3.90.1200.10">
    <property type="match status" value="1"/>
</dbReference>
<protein>
    <submittedName>
        <fullName evidence="2">Aminoglycoside phosphotransferase family protein</fullName>
    </submittedName>
</protein>
<dbReference type="RefSeq" id="WP_245035558.1">
    <property type="nucleotide sequence ID" value="NZ_CP095075.1"/>
</dbReference>
<dbReference type="InterPro" id="IPR051678">
    <property type="entry name" value="AGP_Transferase"/>
</dbReference>
<dbReference type="Pfam" id="PF01636">
    <property type="entry name" value="APH"/>
    <property type="match status" value="1"/>
</dbReference>
<accession>A0ABY4HFQ0</accession>